<dbReference type="GO" id="GO:0008107">
    <property type="term" value="F:galactoside 2-alpha-L-fucosyltransferase activity"/>
    <property type="evidence" value="ECO:0007669"/>
    <property type="project" value="InterPro"/>
</dbReference>
<evidence type="ECO:0000256" key="1">
    <source>
        <dbReference type="ARBA" id="ARBA00022676"/>
    </source>
</evidence>
<dbReference type="GO" id="GO:0016020">
    <property type="term" value="C:membrane"/>
    <property type="evidence" value="ECO:0007669"/>
    <property type="project" value="InterPro"/>
</dbReference>
<dbReference type="InterPro" id="IPR002516">
    <property type="entry name" value="Glyco_trans_11"/>
</dbReference>
<dbReference type="PANTHER" id="PTHR11927:SF9">
    <property type="entry name" value="L-FUCOSYLTRANSFERASE"/>
    <property type="match status" value="1"/>
</dbReference>
<evidence type="ECO:0000256" key="2">
    <source>
        <dbReference type="ARBA" id="ARBA00022679"/>
    </source>
</evidence>
<reference evidence="3" key="1">
    <citation type="journal article" date="2020" name="Nature">
        <title>Giant virus diversity and host interactions through global metagenomics.</title>
        <authorList>
            <person name="Schulz F."/>
            <person name="Roux S."/>
            <person name="Paez-Espino D."/>
            <person name="Jungbluth S."/>
            <person name="Walsh D.A."/>
            <person name="Denef V.J."/>
            <person name="McMahon K.D."/>
            <person name="Konstantinidis K.T."/>
            <person name="Eloe-Fadrosh E.A."/>
            <person name="Kyrpides N.C."/>
            <person name="Woyke T."/>
        </authorList>
    </citation>
    <scope>NUCLEOTIDE SEQUENCE</scope>
    <source>
        <strain evidence="3">GVMAG-M-3300023174-102</strain>
    </source>
</reference>
<dbReference type="EMBL" id="MN739513">
    <property type="protein sequence ID" value="QHT09616.1"/>
    <property type="molecule type" value="Genomic_DNA"/>
</dbReference>
<dbReference type="GO" id="GO:0005975">
    <property type="term" value="P:carbohydrate metabolic process"/>
    <property type="evidence" value="ECO:0007669"/>
    <property type="project" value="InterPro"/>
</dbReference>
<keyword evidence="1" id="KW-0328">Glycosyltransferase</keyword>
<protein>
    <recommendedName>
        <fullName evidence="4">Glycosyltransferase</fullName>
    </recommendedName>
</protein>
<accession>A0A6C0CXQ3</accession>
<name>A0A6C0CXQ3_9ZZZZ</name>
<dbReference type="Gene3D" id="3.40.50.11350">
    <property type="match status" value="1"/>
</dbReference>
<evidence type="ECO:0008006" key="4">
    <source>
        <dbReference type="Google" id="ProtNLM"/>
    </source>
</evidence>
<dbReference type="CDD" id="cd11301">
    <property type="entry name" value="Fut1_Fut2_like"/>
    <property type="match status" value="1"/>
</dbReference>
<keyword evidence="2" id="KW-0808">Transferase</keyword>
<dbReference type="AlphaFoldDB" id="A0A6C0CXQ3"/>
<evidence type="ECO:0000313" key="3">
    <source>
        <dbReference type="EMBL" id="QHT09616.1"/>
    </source>
</evidence>
<proteinExistence type="predicted"/>
<organism evidence="3">
    <name type="scientific">viral metagenome</name>
    <dbReference type="NCBI Taxonomy" id="1070528"/>
    <lineage>
        <taxon>unclassified sequences</taxon>
        <taxon>metagenomes</taxon>
        <taxon>organismal metagenomes</taxon>
    </lineage>
</organism>
<sequence>MITFSELGRKGRLGNAMFQYAAMKALACKLNCKAKIPPDLYERFWHGQKCLLNCFKLNCEVYTVEELHNTVEYNQFNEIDGYNYNDNFWNCRDNTNLNGHFESELYFHNIKDIIKAEFTLKDEYMKIPVDYMKNLKSTYLGYQIIGLHIRKGDHPHFDETKNAIFIKKALKQFEDITNKKFIIFTGGSTDINNDNLEDIMWCKNNINHDQFIFSENTNTINDFALMTLCDHLILNSTSTLGWWAAYLNNNKQKRIVVNSNTTCGKNIKTFWLDSHIKII</sequence>
<dbReference type="PANTHER" id="PTHR11927">
    <property type="entry name" value="GALACTOSIDE 2-L-FUCOSYLTRANSFERASE"/>
    <property type="match status" value="1"/>
</dbReference>
<dbReference type="Pfam" id="PF01531">
    <property type="entry name" value="Glyco_transf_11"/>
    <property type="match status" value="1"/>
</dbReference>